<feature type="compositionally biased region" description="Polar residues" evidence="1">
    <location>
        <begin position="37"/>
        <end position="47"/>
    </location>
</feature>
<dbReference type="Proteomes" id="UP000234323">
    <property type="component" value="Unassembled WGS sequence"/>
</dbReference>
<reference evidence="2 3" key="1">
    <citation type="submission" date="2015-10" db="EMBL/GenBank/DDBJ databases">
        <title>Genome analyses suggest a sexual origin of heterokaryosis in a supposedly ancient asexual fungus.</title>
        <authorList>
            <person name="Ropars J."/>
            <person name="Sedzielewska K."/>
            <person name="Noel J."/>
            <person name="Charron P."/>
            <person name="Farinelli L."/>
            <person name="Marton T."/>
            <person name="Kruger M."/>
            <person name="Pelin A."/>
            <person name="Brachmann A."/>
            <person name="Corradi N."/>
        </authorList>
    </citation>
    <scope>NUCLEOTIDE SEQUENCE [LARGE SCALE GENOMIC DNA]</scope>
    <source>
        <strain evidence="2 3">A4</strain>
    </source>
</reference>
<protein>
    <submittedName>
        <fullName evidence="2">Uncharacterized protein</fullName>
    </submittedName>
</protein>
<accession>A0A2I1GIW5</accession>
<name>A0A2I1GIW5_9GLOM</name>
<evidence type="ECO:0000313" key="2">
    <source>
        <dbReference type="EMBL" id="PKY46568.1"/>
    </source>
</evidence>
<evidence type="ECO:0000256" key="1">
    <source>
        <dbReference type="SAM" id="MobiDB-lite"/>
    </source>
</evidence>
<feature type="non-terminal residue" evidence="2">
    <location>
        <position position="102"/>
    </location>
</feature>
<organism evidence="2 3">
    <name type="scientific">Rhizophagus irregularis</name>
    <dbReference type="NCBI Taxonomy" id="588596"/>
    <lineage>
        <taxon>Eukaryota</taxon>
        <taxon>Fungi</taxon>
        <taxon>Fungi incertae sedis</taxon>
        <taxon>Mucoromycota</taxon>
        <taxon>Glomeromycotina</taxon>
        <taxon>Glomeromycetes</taxon>
        <taxon>Glomerales</taxon>
        <taxon>Glomeraceae</taxon>
        <taxon>Rhizophagus</taxon>
    </lineage>
</organism>
<gene>
    <name evidence="2" type="ORF">RhiirA4_402629</name>
</gene>
<sequence length="102" mass="11825">MHRHSKFATSKLATMVVARISDISDDYSQQKKDDIGTPTNSTTLTNMSQDSSPYIFRRYILTNIELATRQDAENRVKKLTFQVLHPKDKLPRFFPGDYIEIM</sequence>
<proteinExistence type="predicted"/>
<comment type="caution">
    <text evidence="2">The sequence shown here is derived from an EMBL/GenBank/DDBJ whole genome shotgun (WGS) entry which is preliminary data.</text>
</comment>
<keyword evidence="3" id="KW-1185">Reference proteome</keyword>
<feature type="region of interest" description="Disordered" evidence="1">
    <location>
        <begin position="26"/>
        <end position="47"/>
    </location>
</feature>
<evidence type="ECO:0000313" key="3">
    <source>
        <dbReference type="Proteomes" id="UP000234323"/>
    </source>
</evidence>
<dbReference type="AlphaFoldDB" id="A0A2I1GIW5"/>
<dbReference type="EMBL" id="LLXI01000463">
    <property type="protein sequence ID" value="PKY46568.1"/>
    <property type="molecule type" value="Genomic_DNA"/>
</dbReference>